<sequence>MDNKTKITHSSFIILFSLALLIIVIELFFFNNQKEQDILNNKKNIAVNQKVTAVINDKINQMEVSLEVLSYGLSLKADKTAFESLAKRLIADNNMISELQYAPKGVITNVYPFDPKSSAIGHDLNHIRERKKGVERTIESKEVTLIGPVRLIQNDKQAFVFRKPLFDTNDQFQGFVIAISYLDKLRQQLPLKNFNYKIIGCDPDGENNVIFDNLSSAKNKIINAFKVQVPNGKWLFIVQSKHTHYLEQNVYLKVAMYAFALLICFYVYHREKQFRKQHNSIVAMNDQLHKASYTDELTRLPNRRFLNLQLEAIPQLTTECSYSIAIFDIDNFKHVNDTYGHDIGDEVLIGFANVCLDNLRSNDIIARWGGEEFILLMKNTDIQQAKEVCQRILDALSAQPIIAGKHKLLVTTSAGLGTFSSVNFDSISALKSIDEALYQAKNTGKNKVVTA</sequence>
<dbReference type="CDD" id="cd01949">
    <property type="entry name" value="GGDEF"/>
    <property type="match status" value="1"/>
</dbReference>
<dbReference type="SMART" id="SM00267">
    <property type="entry name" value="GGDEF"/>
    <property type="match status" value="1"/>
</dbReference>
<dbReference type="SMART" id="SM01079">
    <property type="entry name" value="CHASE"/>
    <property type="match status" value="1"/>
</dbReference>
<feature type="domain" description="GGDEF" evidence="10">
    <location>
        <begin position="320"/>
        <end position="451"/>
    </location>
</feature>
<gene>
    <name evidence="11" type="ORF">C0W93_00880</name>
</gene>
<dbReference type="PROSITE" id="PS50887">
    <property type="entry name" value="GGDEF"/>
    <property type="match status" value="1"/>
</dbReference>
<dbReference type="InterPro" id="IPR043128">
    <property type="entry name" value="Rev_trsase/Diguanyl_cyclase"/>
</dbReference>
<dbReference type="GO" id="GO:0052621">
    <property type="term" value="F:diguanylate cyclase activity"/>
    <property type="evidence" value="ECO:0007669"/>
    <property type="project" value="UniProtKB-EC"/>
</dbReference>
<evidence type="ECO:0000256" key="1">
    <source>
        <dbReference type="ARBA" id="ARBA00001946"/>
    </source>
</evidence>
<dbReference type="InterPro" id="IPR006189">
    <property type="entry name" value="CHASE_dom"/>
</dbReference>
<keyword evidence="5 8" id="KW-1133">Transmembrane helix</keyword>
<evidence type="ECO:0000256" key="4">
    <source>
        <dbReference type="ARBA" id="ARBA00022692"/>
    </source>
</evidence>
<organism evidence="11 12">
    <name type="scientific">Photobacterium leiognathi subsp. mandapamensis</name>
    <name type="common">Photobacterium mandapamensis</name>
    <dbReference type="NCBI Taxonomy" id="48408"/>
    <lineage>
        <taxon>Bacteria</taxon>
        <taxon>Pseudomonadati</taxon>
        <taxon>Pseudomonadota</taxon>
        <taxon>Gammaproteobacteria</taxon>
        <taxon>Vibrionales</taxon>
        <taxon>Vibrionaceae</taxon>
        <taxon>Photobacterium</taxon>
    </lineage>
</organism>
<evidence type="ECO:0000313" key="12">
    <source>
        <dbReference type="Proteomes" id="UP000240530"/>
    </source>
</evidence>
<dbReference type="PROSITE" id="PS50839">
    <property type="entry name" value="CHASE"/>
    <property type="match status" value="1"/>
</dbReference>
<keyword evidence="4 8" id="KW-0812">Transmembrane</keyword>
<evidence type="ECO:0000313" key="11">
    <source>
        <dbReference type="EMBL" id="PSV13530.1"/>
    </source>
</evidence>
<dbReference type="PANTHER" id="PTHR45138">
    <property type="entry name" value="REGULATORY COMPONENTS OF SENSORY TRANSDUCTION SYSTEM"/>
    <property type="match status" value="1"/>
</dbReference>
<dbReference type="InterPro" id="IPR042240">
    <property type="entry name" value="CHASE_sf"/>
</dbReference>
<dbReference type="RefSeq" id="WP_107184059.1">
    <property type="nucleotide sequence ID" value="NZ_JAWQGC010000002.1"/>
</dbReference>
<comment type="caution">
    <text evidence="11">The sequence shown here is derived from an EMBL/GenBank/DDBJ whole genome shotgun (WGS) entry which is preliminary data.</text>
</comment>
<evidence type="ECO:0000256" key="2">
    <source>
        <dbReference type="ARBA" id="ARBA00004370"/>
    </source>
</evidence>
<feature type="transmembrane region" description="Helical" evidence="8">
    <location>
        <begin position="12"/>
        <end position="30"/>
    </location>
</feature>
<reference evidence="11 12" key="1">
    <citation type="submission" date="2018-03" db="EMBL/GenBank/DDBJ databases">
        <title>Whole genome sequencing of Histamine producing bacteria.</title>
        <authorList>
            <person name="Butler K."/>
        </authorList>
    </citation>
    <scope>NUCLEOTIDE SEQUENCE [LARGE SCALE GENOMIC DNA]</scope>
    <source>
        <strain evidence="11 12">Res.4.1</strain>
    </source>
</reference>
<dbReference type="EC" id="2.7.7.65" evidence="3"/>
<evidence type="ECO:0000256" key="6">
    <source>
        <dbReference type="ARBA" id="ARBA00023136"/>
    </source>
</evidence>
<dbReference type="GO" id="GO:0016020">
    <property type="term" value="C:membrane"/>
    <property type="evidence" value="ECO:0007669"/>
    <property type="project" value="UniProtKB-SubCell"/>
</dbReference>
<comment type="subcellular location">
    <subcellularLocation>
        <location evidence="2">Membrane</location>
    </subcellularLocation>
</comment>
<evidence type="ECO:0000256" key="8">
    <source>
        <dbReference type="SAM" id="Phobius"/>
    </source>
</evidence>
<dbReference type="Proteomes" id="UP000240530">
    <property type="component" value="Unassembled WGS sequence"/>
</dbReference>
<dbReference type="PANTHER" id="PTHR45138:SF9">
    <property type="entry name" value="DIGUANYLATE CYCLASE DGCM-RELATED"/>
    <property type="match status" value="1"/>
</dbReference>
<name>A0A2T3KZJ2_PHOLD</name>
<protein>
    <recommendedName>
        <fullName evidence="3">diguanylate cyclase</fullName>
        <ecNumber evidence="3">2.7.7.65</ecNumber>
    </recommendedName>
</protein>
<evidence type="ECO:0000256" key="7">
    <source>
        <dbReference type="ARBA" id="ARBA00034247"/>
    </source>
</evidence>
<dbReference type="Pfam" id="PF00990">
    <property type="entry name" value="GGDEF"/>
    <property type="match status" value="1"/>
</dbReference>
<proteinExistence type="predicted"/>
<dbReference type="InterPro" id="IPR029787">
    <property type="entry name" value="Nucleotide_cyclase"/>
</dbReference>
<dbReference type="FunFam" id="3.30.70.270:FF:000001">
    <property type="entry name" value="Diguanylate cyclase domain protein"/>
    <property type="match status" value="1"/>
</dbReference>
<evidence type="ECO:0000256" key="3">
    <source>
        <dbReference type="ARBA" id="ARBA00012528"/>
    </source>
</evidence>
<feature type="transmembrane region" description="Helical" evidence="8">
    <location>
        <begin position="250"/>
        <end position="268"/>
    </location>
</feature>
<dbReference type="InterPro" id="IPR000160">
    <property type="entry name" value="GGDEF_dom"/>
</dbReference>
<keyword evidence="6 8" id="KW-0472">Membrane</keyword>
<feature type="domain" description="CHASE" evidence="9">
    <location>
        <begin position="103"/>
        <end position="195"/>
    </location>
</feature>
<dbReference type="Gene3D" id="3.30.450.350">
    <property type="entry name" value="CHASE domain"/>
    <property type="match status" value="1"/>
</dbReference>
<evidence type="ECO:0000256" key="5">
    <source>
        <dbReference type="ARBA" id="ARBA00022989"/>
    </source>
</evidence>
<dbReference type="EMBL" id="PYNS01000001">
    <property type="protein sequence ID" value="PSV13530.1"/>
    <property type="molecule type" value="Genomic_DNA"/>
</dbReference>
<dbReference type="InterPro" id="IPR050469">
    <property type="entry name" value="Diguanylate_Cyclase"/>
</dbReference>
<dbReference type="Gene3D" id="3.30.70.270">
    <property type="match status" value="1"/>
</dbReference>
<comment type="catalytic activity">
    <reaction evidence="7">
        <text>2 GTP = 3',3'-c-di-GMP + 2 diphosphate</text>
        <dbReference type="Rhea" id="RHEA:24898"/>
        <dbReference type="ChEBI" id="CHEBI:33019"/>
        <dbReference type="ChEBI" id="CHEBI:37565"/>
        <dbReference type="ChEBI" id="CHEBI:58805"/>
        <dbReference type="EC" id="2.7.7.65"/>
    </reaction>
</comment>
<evidence type="ECO:0000259" key="10">
    <source>
        <dbReference type="PROSITE" id="PS50887"/>
    </source>
</evidence>
<evidence type="ECO:0000259" key="9">
    <source>
        <dbReference type="PROSITE" id="PS50839"/>
    </source>
</evidence>
<accession>A0A2T3KZJ2</accession>
<dbReference type="AlphaFoldDB" id="A0A2T3KZJ2"/>
<dbReference type="SUPFAM" id="SSF55073">
    <property type="entry name" value="Nucleotide cyclase"/>
    <property type="match status" value="1"/>
</dbReference>
<dbReference type="NCBIfam" id="TIGR00254">
    <property type="entry name" value="GGDEF"/>
    <property type="match status" value="1"/>
</dbReference>
<dbReference type="GO" id="GO:0007165">
    <property type="term" value="P:signal transduction"/>
    <property type="evidence" value="ECO:0007669"/>
    <property type="project" value="UniProtKB-ARBA"/>
</dbReference>
<dbReference type="Pfam" id="PF03924">
    <property type="entry name" value="CHASE"/>
    <property type="match status" value="1"/>
</dbReference>
<comment type="cofactor">
    <cofactor evidence="1">
        <name>Mg(2+)</name>
        <dbReference type="ChEBI" id="CHEBI:18420"/>
    </cofactor>
</comment>